<organism evidence="1 2">
    <name type="scientific">Dermacentor silvarum</name>
    <name type="common">Tick</name>
    <dbReference type="NCBI Taxonomy" id="543639"/>
    <lineage>
        <taxon>Eukaryota</taxon>
        <taxon>Metazoa</taxon>
        <taxon>Ecdysozoa</taxon>
        <taxon>Arthropoda</taxon>
        <taxon>Chelicerata</taxon>
        <taxon>Arachnida</taxon>
        <taxon>Acari</taxon>
        <taxon>Parasitiformes</taxon>
        <taxon>Ixodida</taxon>
        <taxon>Ixodoidea</taxon>
        <taxon>Ixodidae</taxon>
        <taxon>Rhipicephalinae</taxon>
        <taxon>Dermacentor</taxon>
    </lineage>
</organism>
<gene>
    <name evidence="1" type="ORF">HPB49_000969</name>
</gene>
<evidence type="ECO:0000313" key="1">
    <source>
        <dbReference type="EMBL" id="KAH7948695.1"/>
    </source>
</evidence>
<sequence>MLGEWLQYSIARAIGTAAQLSKSTLHQLTIRIRRQQNVAEVETPDEELAPRLQLVKALCLANKEYEVLAYVAAPEYSCKRVISGIERDTTPTTLIMNLRSPMAQVLDARMMGNSNPAIITFSDIQVPRYIYSV</sequence>
<dbReference type="Proteomes" id="UP000821865">
    <property type="component" value="Chromosome 5"/>
</dbReference>
<accession>A0ACB8CNS2</accession>
<comment type="caution">
    <text evidence="1">The sequence shown here is derived from an EMBL/GenBank/DDBJ whole genome shotgun (WGS) entry which is preliminary data.</text>
</comment>
<protein>
    <submittedName>
        <fullName evidence="1">Uncharacterized protein</fullName>
    </submittedName>
</protein>
<name>A0ACB8CNS2_DERSI</name>
<keyword evidence="2" id="KW-1185">Reference proteome</keyword>
<reference evidence="1" key="1">
    <citation type="submission" date="2020-05" db="EMBL/GenBank/DDBJ databases">
        <title>Large-scale comparative analyses of tick genomes elucidate their genetic diversity and vector capacities.</title>
        <authorList>
            <person name="Jia N."/>
            <person name="Wang J."/>
            <person name="Shi W."/>
            <person name="Du L."/>
            <person name="Sun Y."/>
            <person name="Zhan W."/>
            <person name="Jiang J."/>
            <person name="Wang Q."/>
            <person name="Zhang B."/>
            <person name="Ji P."/>
            <person name="Sakyi L.B."/>
            <person name="Cui X."/>
            <person name="Yuan T."/>
            <person name="Jiang B."/>
            <person name="Yang W."/>
            <person name="Lam T.T.-Y."/>
            <person name="Chang Q."/>
            <person name="Ding S."/>
            <person name="Wang X."/>
            <person name="Zhu J."/>
            <person name="Ruan X."/>
            <person name="Zhao L."/>
            <person name="Wei J."/>
            <person name="Que T."/>
            <person name="Du C."/>
            <person name="Cheng J."/>
            <person name="Dai P."/>
            <person name="Han X."/>
            <person name="Huang E."/>
            <person name="Gao Y."/>
            <person name="Liu J."/>
            <person name="Shao H."/>
            <person name="Ye R."/>
            <person name="Li L."/>
            <person name="Wei W."/>
            <person name="Wang X."/>
            <person name="Wang C."/>
            <person name="Yang T."/>
            <person name="Huo Q."/>
            <person name="Li W."/>
            <person name="Guo W."/>
            <person name="Chen H."/>
            <person name="Zhou L."/>
            <person name="Ni X."/>
            <person name="Tian J."/>
            <person name="Zhou Y."/>
            <person name="Sheng Y."/>
            <person name="Liu T."/>
            <person name="Pan Y."/>
            <person name="Xia L."/>
            <person name="Li J."/>
            <person name="Zhao F."/>
            <person name="Cao W."/>
        </authorList>
    </citation>
    <scope>NUCLEOTIDE SEQUENCE</scope>
    <source>
        <strain evidence="1">Dsil-2018</strain>
    </source>
</reference>
<proteinExistence type="predicted"/>
<dbReference type="EMBL" id="CM023474">
    <property type="protein sequence ID" value="KAH7948695.1"/>
    <property type="molecule type" value="Genomic_DNA"/>
</dbReference>
<evidence type="ECO:0000313" key="2">
    <source>
        <dbReference type="Proteomes" id="UP000821865"/>
    </source>
</evidence>